<dbReference type="GO" id="GO:0005858">
    <property type="term" value="C:axonemal dynein complex"/>
    <property type="evidence" value="ECO:0007669"/>
    <property type="project" value="TreeGrafter"/>
</dbReference>
<reference evidence="3 4" key="1">
    <citation type="journal article" date="2024" name="Nat. Commun.">
        <title>Phylogenomics reveals the evolutionary origins of lichenization in chlorophyte algae.</title>
        <authorList>
            <person name="Puginier C."/>
            <person name="Libourel C."/>
            <person name="Otte J."/>
            <person name="Skaloud P."/>
            <person name="Haon M."/>
            <person name="Grisel S."/>
            <person name="Petersen M."/>
            <person name="Berrin J.G."/>
            <person name="Delaux P.M."/>
            <person name="Dal Grande F."/>
            <person name="Keller J."/>
        </authorList>
    </citation>
    <scope>NUCLEOTIDE SEQUENCE [LARGE SCALE GENOMIC DNA]</scope>
    <source>
        <strain evidence="3 4">SAG 2145</strain>
    </source>
</reference>
<comment type="caution">
    <text evidence="3">The sequence shown here is derived from an EMBL/GenBank/DDBJ whole genome shotgun (WGS) entry which is preliminary data.</text>
</comment>
<evidence type="ECO:0000313" key="3">
    <source>
        <dbReference type="EMBL" id="KAK9822882.1"/>
    </source>
</evidence>
<dbReference type="EMBL" id="JALJOS010000029">
    <property type="protein sequence ID" value="KAK9822882.1"/>
    <property type="molecule type" value="Genomic_DNA"/>
</dbReference>
<dbReference type="PANTHER" id="PTHR46532:SF4">
    <property type="entry name" value="AAA+ ATPASE DOMAIN-CONTAINING PROTEIN"/>
    <property type="match status" value="1"/>
</dbReference>
<protein>
    <recommendedName>
        <fullName evidence="2">Dynein heavy chain tail domain-containing protein</fullName>
    </recommendedName>
</protein>
<evidence type="ECO:0000259" key="2">
    <source>
        <dbReference type="Pfam" id="PF08385"/>
    </source>
</evidence>
<dbReference type="PANTHER" id="PTHR46532">
    <property type="entry name" value="MALE FERTILITY FACTOR KL5"/>
    <property type="match status" value="1"/>
</dbReference>
<dbReference type="InterPro" id="IPR013594">
    <property type="entry name" value="Dynein_heavy_tail"/>
</dbReference>
<dbReference type="GO" id="GO:0051959">
    <property type="term" value="F:dynein light intermediate chain binding"/>
    <property type="evidence" value="ECO:0007669"/>
    <property type="project" value="InterPro"/>
</dbReference>
<dbReference type="Pfam" id="PF08385">
    <property type="entry name" value="DHC_N1"/>
    <property type="match status" value="1"/>
</dbReference>
<sequence>MGDKDAETKPADRRYLWLGERICSSLKVKDDSYQKLLASENRQEPDFHFCGSASDARRPTQPLVGSCRASLAQFLDSANVTTLLVYVDGKDLGAAARSVPKKVKKSVYFVKLTKAALSNDTVSKQVVCGELGESVLEQLSSLSQEVVLPLLSNPANHVGISDGVGREVQDRLHQFIADACVAIGQTKGQTLLPLPATNEEADRKMAGNTAAVPGLNKNKDALHLLENAVVTWTRQIKGALKATPQSAAAESGVRLGPLQELQFWQERAQDLNSVSAQLTNAKTAKLIKLLEVSQSTYYPGFVRHVSAFIIQLLLDDLLLREHRPLAKEVETGRAEANDNVRYLAPLRKLLEKLSQLDDFQALPEVFKPLMHTLLLIWKHSQFYNTAARMACMLSEICDELIAQASRFLPGAELVQMEPQEAVDKLRTTLKVLGSFKQLFGEYSAKSRTEPPGNPWTFQTSSIFARLDSYQERCSRLMEMSQASLQFSRLERVEIGGTKGKALTANVKQVHTEYMAAAGKLQKVTYDVTDTDQPMFQQDFADYQAVVAELEHRLGSIIFQAVDDCTTVAAIFKLLEGFEGLLEREAIAGELERKYLELLAAFSVDIRQVTEMLQKNQRQPPLSRNAAPHSGAVAWVRSLKERASAPMEKLKGLQKVVLESDEAREVMRAYDRLAADIEAYERSRVEDWGQLVSEISEQKLKQPLLRSEQVNGLTLLQVNFDPSLVKLLREVHYFLLLPGLKQSIPASALKVYERADSFRAQIGNLELIVGLYNDIQRTMMPVEKPLIQGKLDTVDAALRKGLQLLNWNSLRIDDQILEVMALVRDVNETLSAIKATVSSTQKILADWLATPMFERKEGKSYSYDDLSSSANDLIRARHLAVSDGSKDIGKLLSATNRTLKVSKSALAWRAYVDFIQELVIEGLASSIIKTLEHLTNQACLRGPTSPSPRHA</sequence>
<gene>
    <name evidence="3" type="ORF">WJX74_000347</name>
</gene>
<dbReference type="GO" id="GO:0007018">
    <property type="term" value="P:microtubule-based movement"/>
    <property type="evidence" value="ECO:0007669"/>
    <property type="project" value="InterPro"/>
</dbReference>
<dbReference type="Proteomes" id="UP001438707">
    <property type="component" value="Unassembled WGS sequence"/>
</dbReference>
<keyword evidence="4" id="KW-1185">Reference proteome</keyword>
<dbReference type="AlphaFoldDB" id="A0AAW1QN83"/>
<organism evidence="3 4">
    <name type="scientific">Apatococcus lobatus</name>
    <dbReference type="NCBI Taxonomy" id="904363"/>
    <lineage>
        <taxon>Eukaryota</taxon>
        <taxon>Viridiplantae</taxon>
        <taxon>Chlorophyta</taxon>
        <taxon>core chlorophytes</taxon>
        <taxon>Trebouxiophyceae</taxon>
        <taxon>Chlorellales</taxon>
        <taxon>Chlorellaceae</taxon>
        <taxon>Apatococcus</taxon>
    </lineage>
</organism>
<evidence type="ECO:0000256" key="1">
    <source>
        <dbReference type="ARBA" id="ARBA00008887"/>
    </source>
</evidence>
<dbReference type="GO" id="GO:0045505">
    <property type="term" value="F:dynein intermediate chain binding"/>
    <property type="evidence" value="ECO:0007669"/>
    <property type="project" value="InterPro"/>
</dbReference>
<feature type="domain" description="Dynein heavy chain tail" evidence="2">
    <location>
        <begin position="222"/>
        <end position="813"/>
    </location>
</feature>
<evidence type="ECO:0000313" key="4">
    <source>
        <dbReference type="Proteomes" id="UP001438707"/>
    </source>
</evidence>
<proteinExistence type="inferred from homology"/>
<dbReference type="InterPro" id="IPR026983">
    <property type="entry name" value="DHC"/>
</dbReference>
<name>A0AAW1QN83_9CHLO</name>
<comment type="similarity">
    <text evidence="1">Belongs to the dynein heavy chain family.</text>
</comment>
<accession>A0AAW1QN83</accession>